<comment type="caution">
    <text evidence="10">The sequence shown here is derived from an EMBL/GenBank/DDBJ whole genome shotgun (WGS) entry which is preliminary data.</text>
</comment>
<evidence type="ECO:0000256" key="4">
    <source>
        <dbReference type="ARBA" id="ARBA00022438"/>
    </source>
</evidence>
<feature type="active site" evidence="8">
    <location>
        <position position="342"/>
    </location>
</feature>
<dbReference type="Gene3D" id="3.40.220.10">
    <property type="entry name" value="Leucine Aminopeptidase, subunit E, domain 1"/>
    <property type="match status" value="1"/>
</dbReference>
<dbReference type="EC" id="3.4.11.10" evidence="8"/>
<evidence type="ECO:0000313" key="11">
    <source>
        <dbReference type="Proteomes" id="UP000261905"/>
    </source>
</evidence>
<keyword evidence="8" id="KW-0479">Metal-binding</keyword>
<comment type="cofactor">
    <cofactor evidence="8">
        <name>Mn(2+)</name>
        <dbReference type="ChEBI" id="CHEBI:29035"/>
    </cofactor>
    <text evidence="8">Binds 2 manganese ions per subunit.</text>
</comment>
<feature type="domain" description="Cytosol aminopeptidase" evidence="9">
    <location>
        <begin position="336"/>
        <end position="343"/>
    </location>
</feature>
<evidence type="ECO:0000256" key="5">
    <source>
        <dbReference type="ARBA" id="ARBA00022670"/>
    </source>
</evidence>
<dbReference type="HAMAP" id="MF_00181">
    <property type="entry name" value="Cytosol_peptidase_M17"/>
    <property type="match status" value="1"/>
</dbReference>
<keyword evidence="5 8" id="KW-0645">Protease</keyword>
<sequence length="492" mass="54497">MDTEFNLITTEDQIVNEVLVIPIDQNIISMHNVQIYLNQAIINHCNEEQLIEIVPTHSTSTYKYVIFIGNIYNNHHAKILGAKLVKIIKKYQINNIKIDLRQFVDQNQVDINLINSMAEGMVLGSYKIKSYTSSEDYNNLFLENVNFVYGKVIANDSINSLRESIIIAKSILWARDLINIPSNLLTPIELAEVAIDLELESEGRIHVEVFDHELLYSMGFNGLTMVGNSSSIPPKLIVLRYLGRAEWDSPIAVIGKGVTFDSGGLCLKNPEDMITMKNDMAGAAVVLSLIKNLCDLRASVNVLAIIPATENIISANSYKPGDVITSLSGKTIEVINTDAEGRIILAEAITYAKMNNASKIIDVATLTGSINVCLGSVTTGAFTNDNNFYQELIQASNKSGERVWNLPLFEEYKKMLKSDIADIKNLNSEGAQSITAALFLEEFVGDLPWIHLDICATGWTNRQSDLNTIGATGAMVATLTRLLHPGKEEYYK</sequence>
<comment type="function">
    <text evidence="7 8">Presumably involved in the processing and regular turnover of intracellular proteins. Catalyzes the removal of unsubstituted N-terminal amino acids from various peptides.</text>
</comment>
<reference evidence="10 11" key="1">
    <citation type="submission" date="2018-08" db="EMBL/GenBank/DDBJ databases">
        <title>Paenibacillus sp. M4BSY-1, whole genome shotgun sequence.</title>
        <authorList>
            <person name="Tuo L."/>
        </authorList>
    </citation>
    <scope>NUCLEOTIDE SEQUENCE [LARGE SCALE GENOMIC DNA]</scope>
    <source>
        <strain evidence="10 11">M4BSY-1</strain>
    </source>
</reference>
<feature type="binding site" evidence="8">
    <location>
        <position position="261"/>
    </location>
    <ligand>
        <name>Mn(2+)</name>
        <dbReference type="ChEBI" id="CHEBI:29035"/>
        <label>1</label>
    </ligand>
</feature>
<feature type="binding site" evidence="8">
    <location>
        <position position="279"/>
    </location>
    <ligand>
        <name>Mn(2+)</name>
        <dbReference type="ChEBI" id="CHEBI:29035"/>
        <label>2</label>
    </ligand>
</feature>
<protein>
    <recommendedName>
        <fullName evidence="8">Probable cytosol aminopeptidase</fullName>
        <ecNumber evidence="8">3.4.11.1</ecNumber>
    </recommendedName>
    <alternativeName>
        <fullName evidence="8">Leucine aminopeptidase</fullName>
        <shortName evidence="8">LAP</shortName>
        <ecNumber evidence="8">3.4.11.10</ecNumber>
    </alternativeName>
    <alternativeName>
        <fullName evidence="8">Leucyl aminopeptidase</fullName>
    </alternativeName>
</protein>
<feature type="binding site" evidence="8">
    <location>
        <position position="261"/>
    </location>
    <ligand>
        <name>Mn(2+)</name>
        <dbReference type="ChEBI" id="CHEBI:29035"/>
        <label>2</label>
    </ligand>
</feature>
<dbReference type="InterPro" id="IPR011356">
    <property type="entry name" value="Leucine_aapep/pepB"/>
</dbReference>
<accession>A0A371P6R6</accession>
<dbReference type="SUPFAM" id="SSF53187">
    <property type="entry name" value="Zn-dependent exopeptidases"/>
    <property type="match status" value="1"/>
</dbReference>
<dbReference type="GO" id="GO:0005737">
    <property type="term" value="C:cytoplasm"/>
    <property type="evidence" value="ECO:0007669"/>
    <property type="project" value="UniProtKB-SubCell"/>
</dbReference>
<dbReference type="Proteomes" id="UP000261905">
    <property type="component" value="Unassembled WGS sequence"/>
</dbReference>
<evidence type="ECO:0000259" key="9">
    <source>
        <dbReference type="PROSITE" id="PS00631"/>
    </source>
</evidence>
<feature type="active site" evidence="8">
    <location>
        <position position="268"/>
    </location>
</feature>
<dbReference type="PANTHER" id="PTHR11963">
    <property type="entry name" value="LEUCINE AMINOPEPTIDASE-RELATED"/>
    <property type="match status" value="1"/>
</dbReference>
<evidence type="ECO:0000256" key="6">
    <source>
        <dbReference type="ARBA" id="ARBA00022801"/>
    </source>
</evidence>
<feature type="binding site" evidence="8">
    <location>
        <position position="340"/>
    </location>
    <ligand>
        <name>Mn(2+)</name>
        <dbReference type="ChEBI" id="CHEBI:29035"/>
        <label>1</label>
    </ligand>
</feature>
<dbReference type="GO" id="GO:0070006">
    <property type="term" value="F:metalloaminopeptidase activity"/>
    <property type="evidence" value="ECO:0007669"/>
    <property type="project" value="InterPro"/>
</dbReference>
<dbReference type="Gene3D" id="3.40.630.10">
    <property type="entry name" value="Zn peptidases"/>
    <property type="match status" value="1"/>
</dbReference>
<comment type="catalytic activity">
    <reaction evidence="2 8">
        <text>Release of an N-terminal amino acid, preferentially leucine, but not glutamic or aspartic acids.</text>
        <dbReference type="EC" id="3.4.11.10"/>
    </reaction>
</comment>
<dbReference type="InterPro" id="IPR043472">
    <property type="entry name" value="Macro_dom-like"/>
</dbReference>
<gene>
    <name evidence="8" type="primary">pepA</name>
    <name evidence="10" type="ORF">DX130_21740</name>
</gene>
<keyword evidence="4 8" id="KW-0031">Aminopeptidase</keyword>
<keyword evidence="11" id="KW-1185">Reference proteome</keyword>
<comment type="subcellular location">
    <subcellularLocation>
        <location evidence="8">Cytoplasm</location>
    </subcellularLocation>
</comment>
<organism evidence="10 11">
    <name type="scientific">Paenibacillus paeoniae</name>
    <dbReference type="NCBI Taxonomy" id="2292705"/>
    <lineage>
        <taxon>Bacteria</taxon>
        <taxon>Bacillati</taxon>
        <taxon>Bacillota</taxon>
        <taxon>Bacilli</taxon>
        <taxon>Bacillales</taxon>
        <taxon>Paenibacillaceae</taxon>
        <taxon>Paenibacillus</taxon>
    </lineage>
</organism>
<feature type="binding site" evidence="8">
    <location>
        <position position="256"/>
    </location>
    <ligand>
        <name>Mn(2+)</name>
        <dbReference type="ChEBI" id="CHEBI:29035"/>
        <label>2</label>
    </ligand>
</feature>
<dbReference type="PRINTS" id="PR00481">
    <property type="entry name" value="LAMNOPPTDASE"/>
</dbReference>
<comment type="similarity">
    <text evidence="3 8">Belongs to the peptidase M17 family.</text>
</comment>
<dbReference type="RefSeq" id="WP_116048934.1">
    <property type="nucleotide sequence ID" value="NZ_QUBQ01000005.1"/>
</dbReference>
<comment type="catalytic activity">
    <reaction evidence="1 8">
        <text>Release of an N-terminal amino acid, Xaa-|-Yaa-, in which Xaa is preferably Leu, but may be other amino acids including Pro although not Arg or Lys, and Yaa may be Pro. Amino acid amides and methyl esters are also readily hydrolyzed, but rates on arylamides are exceedingly low.</text>
        <dbReference type="EC" id="3.4.11.1"/>
    </reaction>
</comment>
<dbReference type="EC" id="3.4.11.1" evidence="8"/>
<dbReference type="CDD" id="cd00433">
    <property type="entry name" value="Peptidase_M17"/>
    <property type="match status" value="1"/>
</dbReference>
<keyword evidence="8" id="KW-0464">Manganese</keyword>
<evidence type="ECO:0000256" key="8">
    <source>
        <dbReference type="HAMAP-Rule" id="MF_00181"/>
    </source>
</evidence>
<evidence type="ECO:0000256" key="3">
    <source>
        <dbReference type="ARBA" id="ARBA00009528"/>
    </source>
</evidence>
<evidence type="ECO:0000256" key="7">
    <source>
        <dbReference type="ARBA" id="ARBA00049972"/>
    </source>
</evidence>
<evidence type="ECO:0000313" key="10">
    <source>
        <dbReference type="EMBL" id="REK71612.1"/>
    </source>
</evidence>
<name>A0A371P6R6_9BACL</name>
<keyword evidence="8" id="KW-0963">Cytoplasm</keyword>
<dbReference type="OrthoDB" id="9809354at2"/>
<dbReference type="InterPro" id="IPR023042">
    <property type="entry name" value="Peptidase_M17_leu_NH2_pept"/>
</dbReference>
<dbReference type="EMBL" id="QUBQ01000005">
    <property type="protein sequence ID" value="REK71612.1"/>
    <property type="molecule type" value="Genomic_DNA"/>
</dbReference>
<dbReference type="GO" id="GO:0006508">
    <property type="term" value="P:proteolysis"/>
    <property type="evidence" value="ECO:0007669"/>
    <property type="project" value="UniProtKB-KW"/>
</dbReference>
<feature type="binding site" evidence="8">
    <location>
        <position position="340"/>
    </location>
    <ligand>
        <name>Mn(2+)</name>
        <dbReference type="ChEBI" id="CHEBI:29035"/>
        <label>2</label>
    </ligand>
</feature>
<feature type="binding site" evidence="8">
    <location>
        <position position="338"/>
    </location>
    <ligand>
        <name>Mn(2+)</name>
        <dbReference type="ChEBI" id="CHEBI:29035"/>
        <label>1</label>
    </ligand>
</feature>
<dbReference type="GO" id="GO:0030145">
    <property type="term" value="F:manganese ion binding"/>
    <property type="evidence" value="ECO:0007669"/>
    <property type="project" value="UniProtKB-UniRule"/>
</dbReference>
<dbReference type="InterPro" id="IPR000819">
    <property type="entry name" value="Peptidase_M17_C"/>
</dbReference>
<dbReference type="AlphaFoldDB" id="A0A371P6R6"/>
<proteinExistence type="inferred from homology"/>
<dbReference type="PANTHER" id="PTHR11963:SF23">
    <property type="entry name" value="CYTOSOL AMINOPEPTIDASE"/>
    <property type="match status" value="1"/>
</dbReference>
<evidence type="ECO:0000256" key="2">
    <source>
        <dbReference type="ARBA" id="ARBA00000967"/>
    </source>
</evidence>
<keyword evidence="6 8" id="KW-0378">Hydrolase</keyword>
<dbReference type="Pfam" id="PF00883">
    <property type="entry name" value="Peptidase_M17"/>
    <property type="match status" value="1"/>
</dbReference>
<dbReference type="PROSITE" id="PS00631">
    <property type="entry name" value="CYTOSOL_AP"/>
    <property type="match status" value="1"/>
</dbReference>
<evidence type="ECO:0000256" key="1">
    <source>
        <dbReference type="ARBA" id="ARBA00000135"/>
    </source>
</evidence>